<dbReference type="InterPro" id="IPR001789">
    <property type="entry name" value="Sig_transdc_resp-reg_receiver"/>
</dbReference>
<name>A0ABW7SHJ8_9ACTN</name>
<keyword evidence="2" id="KW-0238">DNA-binding</keyword>
<keyword evidence="1 3" id="KW-0597">Phosphoprotein</keyword>
<dbReference type="PROSITE" id="PS50110">
    <property type="entry name" value="RESPONSE_REGULATORY"/>
    <property type="match status" value="1"/>
</dbReference>
<accession>A0ABW7SHJ8</accession>
<dbReference type="InterPro" id="IPR039420">
    <property type="entry name" value="WalR-like"/>
</dbReference>
<feature type="domain" description="Response regulatory" evidence="5">
    <location>
        <begin position="14"/>
        <end position="130"/>
    </location>
</feature>
<dbReference type="CDD" id="cd06170">
    <property type="entry name" value="LuxR_C_like"/>
    <property type="match status" value="1"/>
</dbReference>
<evidence type="ECO:0000313" key="7">
    <source>
        <dbReference type="Proteomes" id="UP001611075"/>
    </source>
</evidence>
<evidence type="ECO:0000259" key="5">
    <source>
        <dbReference type="PROSITE" id="PS50110"/>
    </source>
</evidence>
<dbReference type="EMBL" id="JBIRPU010000005">
    <property type="protein sequence ID" value="MFI0793170.1"/>
    <property type="molecule type" value="Genomic_DNA"/>
</dbReference>
<feature type="modified residue" description="4-aspartylphosphate" evidence="3">
    <location>
        <position position="65"/>
    </location>
</feature>
<comment type="caution">
    <text evidence="6">The sequence shown here is derived from an EMBL/GenBank/DDBJ whole genome shotgun (WGS) entry which is preliminary data.</text>
</comment>
<evidence type="ECO:0000256" key="3">
    <source>
        <dbReference type="PROSITE-ProRule" id="PRU00169"/>
    </source>
</evidence>
<gene>
    <name evidence="6" type="ORF">ACH4OY_10785</name>
</gene>
<proteinExistence type="predicted"/>
<dbReference type="Pfam" id="PF00072">
    <property type="entry name" value="Response_reg"/>
    <property type="match status" value="1"/>
</dbReference>
<dbReference type="PRINTS" id="PR00038">
    <property type="entry name" value="HTHLUXR"/>
</dbReference>
<dbReference type="Gene3D" id="3.40.50.2300">
    <property type="match status" value="1"/>
</dbReference>
<evidence type="ECO:0000259" key="4">
    <source>
        <dbReference type="PROSITE" id="PS50043"/>
    </source>
</evidence>
<dbReference type="SMART" id="SM00421">
    <property type="entry name" value="HTH_LUXR"/>
    <property type="match status" value="1"/>
</dbReference>
<dbReference type="PROSITE" id="PS50043">
    <property type="entry name" value="HTH_LUXR_2"/>
    <property type="match status" value="1"/>
</dbReference>
<sequence length="225" mass="24064">MTDAGAGAGEPQTRVVVADDHTLFRDGLRELLETDPGCAVVGEAATSDEALALVAHLHPDVLLLDVEMPGPGTAVVIDRVRRDFPRTRVIVLTMHESAAIVQDLLARGAYAFLVKNIAGEELIAAVHSVGRGRNNVLLSVSRETIGDLESHRETTPALVSQRELDVLRLVAQAYSNGQIASRLGITEGTVKRHLTNAYAKLDAVSRVDAIRKAVAARLLSPEETA</sequence>
<evidence type="ECO:0000256" key="1">
    <source>
        <dbReference type="ARBA" id="ARBA00022553"/>
    </source>
</evidence>
<reference evidence="6 7" key="1">
    <citation type="submission" date="2024-10" db="EMBL/GenBank/DDBJ databases">
        <title>The Natural Products Discovery Center: Release of the First 8490 Sequenced Strains for Exploring Actinobacteria Biosynthetic Diversity.</title>
        <authorList>
            <person name="Kalkreuter E."/>
            <person name="Kautsar S.A."/>
            <person name="Yang D."/>
            <person name="Bader C.D."/>
            <person name="Teijaro C.N."/>
            <person name="Fluegel L."/>
            <person name="Davis C.M."/>
            <person name="Simpson J.R."/>
            <person name="Lauterbach L."/>
            <person name="Steele A.D."/>
            <person name="Gui C."/>
            <person name="Meng S."/>
            <person name="Li G."/>
            <person name="Viehrig K."/>
            <person name="Ye F."/>
            <person name="Su P."/>
            <person name="Kiefer A.F."/>
            <person name="Nichols A."/>
            <person name="Cepeda A.J."/>
            <person name="Yan W."/>
            <person name="Fan B."/>
            <person name="Jiang Y."/>
            <person name="Adhikari A."/>
            <person name="Zheng C.-J."/>
            <person name="Schuster L."/>
            <person name="Cowan T.M."/>
            <person name="Smanski M.J."/>
            <person name="Chevrette M.G."/>
            <person name="De Carvalho L.P.S."/>
            <person name="Shen B."/>
        </authorList>
    </citation>
    <scope>NUCLEOTIDE SEQUENCE [LARGE SCALE GENOMIC DNA]</scope>
    <source>
        <strain evidence="6 7">NPDC021253</strain>
    </source>
</reference>
<dbReference type="Proteomes" id="UP001611075">
    <property type="component" value="Unassembled WGS sequence"/>
</dbReference>
<evidence type="ECO:0000313" key="6">
    <source>
        <dbReference type="EMBL" id="MFI0793170.1"/>
    </source>
</evidence>
<dbReference type="PANTHER" id="PTHR43214">
    <property type="entry name" value="TWO-COMPONENT RESPONSE REGULATOR"/>
    <property type="match status" value="1"/>
</dbReference>
<dbReference type="Pfam" id="PF00196">
    <property type="entry name" value="GerE"/>
    <property type="match status" value="1"/>
</dbReference>
<evidence type="ECO:0000256" key="2">
    <source>
        <dbReference type="ARBA" id="ARBA00023125"/>
    </source>
</evidence>
<dbReference type="InterPro" id="IPR058245">
    <property type="entry name" value="NreC/VraR/RcsB-like_REC"/>
</dbReference>
<dbReference type="RefSeq" id="WP_396678362.1">
    <property type="nucleotide sequence ID" value="NZ_JBIRPU010000005.1"/>
</dbReference>
<feature type="domain" description="HTH luxR-type" evidence="4">
    <location>
        <begin position="152"/>
        <end position="217"/>
    </location>
</feature>
<dbReference type="CDD" id="cd17535">
    <property type="entry name" value="REC_NarL-like"/>
    <property type="match status" value="1"/>
</dbReference>
<dbReference type="InterPro" id="IPR000792">
    <property type="entry name" value="Tscrpt_reg_LuxR_C"/>
</dbReference>
<keyword evidence="7" id="KW-1185">Reference proteome</keyword>
<dbReference type="SMART" id="SM00448">
    <property type="entry name" value="REC"/>
    <property type="match status" value="1"/>
</dbReference>
<organism evidence="6 7">
    <name type="scientific">Micromonospora rubida</name>
    <dbReference type="NCBI Taxonomy" id="2697657"/>
    <lineage>
        <taxon>Bacteria</taxon>
        <taxon>Bacillati</taxon>
        <taxon>Actinomycetota</taxon>
        <taxon>Actinomycetes</taxon>
        <taxon>Micromonosporales</taxon>
        <taxon>Micromonosporaceae</taxon>
        <taxon>Micromonospora</taxon>
    </lineage>
</organism>
<dbReference type="InterPro" id="IPR016032">
    <property type="entry name" value="Sig_transdc_resp-reg_C-effctor"/>
</dbReference>
<dbReference type="SUPFAM" id="SSF52172">
    <property type="entry name" value="CheY-like"/>
    <property type="match status" value="1"/>
</dbReference>
<dbReference type="SUPFAM" id="SSF46894">
    <property type="entry name" value="C-terminal effector domain of the bipartite response regulators"/>
    <property type="match status" value="1"/>
</dbReference>
<protein>
    <submittedName>
        <fullName evidence="6">Response regulator</fullName>
    </submittedName>
</protein>
<dbReference type="InterPro" id="IPR011006">
    <property type="entry name" value="CheY-like_superfamily"/>
</dbReference>